<feature type="compositionally biased region" description="Basic residues" evidence="1">
    <location>
        <begin position="27"/>
        <end position="45"/>
    </location>
</feature>
<dbReference type="EMBL" id="AHMO02000008">
    <property type="protein sequence ID" value="EQA43928.1"/>
    <property type="molecule type" value="Genomic_DNA"/>
</dbReference>
<organism evidence="2 3">
    <name type="scientific">Leptospira broomii serovar Hurstbridge str. 5399</name>
    <dbReference type="NCBI Taxonomy" id="1049789"/>
    <lineage>
        <taxon>Bacteria</taxon>
        <taxon>Pseudomonadati</taxon>
        <taxon>Spirochaetota</taxon>
        <taxon>Spirochaetia</taxon>
        <taxon>Leptospirales</taxon>
        <taxon>Leptospiraceae</taxon>
        <taxon>Leptospira</taxon>
    </lineage>
</organism>
<reference evidence="2" key="1">
    <citation type="submission" date="2013-05" db="EMBL/GenBank/DDBJ databases">
        <authorList>
            <person name="Harkins D.M."/>
            <person name="Durkin A.S."/>
            <person name="Brinkac L.M."/>
            <person name="Haft D.H."/>
            <person name="Selengut J.D."/>
            <person name="Sanka R."/>
            <person name="DePew J."/>
            <person name="Purushe J."/>
            <person name="Hartskeerl R.A."/>
            <person name="Ahmed A."/>
            <person name="van der Linden H."/>
            <person name="Goris M.G.A."/>
            <person name="Vinetz J.M."/>
            <person name="Sutton G.G."/>
            <person name="Nierman W.C."/>
            <person name="Fouts D.E."/>
        </authorList>
    </citation>
    <scope>NUCLEOTIDE SEQUENCE [LARGE SCALE GENOMIC DNA]</scope>
    <source>
        <strain evidence="2">5399</strain>
    </source>
</reference>
<evidence type="ECO:0000313" key="3">
    <source>
        <dbReference type="Proteomes" id="UP000015454"/>
    </source>
</evidence>
<dbReference type="AlphaFoldDB" id="T0GEU7"/>
<keyword evidence="3" id="KW-1185">Reference proteome</keyword>
<gene>
    <name evidence="2" type="ORF">LEP1GSC050_3742</name>
</gene>
<dbReference type="STRING" id="1049789.LEP1GSC050_3742"/>
<evidence type="ECO:0000256" key="1">
    <source>
        <dbReference type="SAM" id="MobiDB-lite"/>
    </source>
</evidence>
<name>T0GEU7_9LEPT</name>
<feature type="region of interest" description="Disordered" evidence="1">
    <location>
        <begin position="1"/>
        <end position="52"/>
    </location>
</feature>
<protein>
    <submittedName>
        <fullName evidence="2">Uncharacterized protein</fullName>
    </submittedName>
</protein>
<comment type="caution">
    <text evidence="2">The sequence shown here is derived from an EMBL/GenBank/DDBJ whole genome shotgun (WGS) entry which is preliminary data.</text>
</comment>
<sequence>MLKFPGYKPERNLPISKREKYLPLSKISHKISHPRQKRFRQRNREKRQTNNL</sequence>
<accession>T0GEU7</accession>
<evidence type="ECO:0000313" key="2">
    <source>
        <dbReference type="EMBL" id="EQA43928.1"/>
    </source>
</evidence>
<dbReference type="Proteomes" id="UP000015454">
    <property type="component" value="Unassembled WGS sequence"/>
</dbReference>
<proteinExistence type="predicted"/>
<feature type="compositionally biased region" description="Basic and acidic residues" evidence="1">
    <location>
        <begin position="8"/>
        <end position="21"/>
    </location>
</feature>